<evidence type="ECO:0000256" key="2">
    <source>
        <dbReference type="ARBA" id="ARBA00008778"/>
    </source>
</evidence>
<keyword evidence="4" id="KW-0507">mRNA processing</keyword>
<evidence type="ECO:0000256" key="3">
    <source>
        <dbReference type="ARBA" id="ARBA00022490"/>
    </source>
</evidence>
<accession>A0A2A9NEE7</accession>
<dbReference type="PANTHER" id="PTHR16290">
    <property type="entry name" value="TRANSCRIPTION FACTOR SMIF DECAPPING ENZYME DCP1"/>
    <property type="match status" value="1"/>
</dbReference>
<evidence type="ECO:0000256" key="4">
    <source>
        <dbReference type="ARBA" id="ARBA00022664"/>
    </source>
</evidence>
<dbReference type="GO" id="GO:0031087">
    <property type="term" value="P:deadenylation-independent decapping of nuclear-transcribed mRNA"/>
    <property type="evidence" value="ECO:0007669"/>
    <property type="project" value="TreeGrafter"/>
</dbReference>
<keyword evidence="3" id="KW-0963">Cytoplasm</keyword>
<feature type="compositionally biased region" description="Polar residues" evidence="5">
    <location>
        <begin position="531"/>
        <end position="554"/>
    </location>
</feature>
<reference evidence="6 7" key="1">
    <citation type="submission" date="2014-02" db="EMBL/GenBank/DDBJ databases">
        <title>Transposable element dynamics among asymbiotic and ectomycorrhizal Amanita fungi.</title>
        <authorList>
            <consortium name="DOE Joint Genome Institute"/>
            <person name="Hess J."/>
            <person name="Skrede I."/>
            <person name="Wolfe B."/>
            <person name="LaButti K."/>
            <person name="Ohm R.A."/>
            <person name="Grigoriev I.V."/>
            <person name="Pringle A."/>
        </authorList>
    </citation>
    <scope>NUCLEOTIDE SEQUENCE [LARGE SCALE GENOMIC DNA]</scope>
    <source>
        <strain evidence="6 7">SKay4041</strain>
    </source>
</reference>
<dbReference type="GO" id="GO:0003729">
    <property type="term" value="F:mRNA binding"/>
    <property type="evidence" value="ECO:0007669"/>
    <property type="project" value="TreeGrafter"/>
</dbReference>
<dbReference type="STRING" id="703135.A0A2A9NEE7"/>
<dbReference type="PANTHER" id="PTHR16290:SF0">
    <property type="entry name" value="DECAPPING PROTEIN 1, ISOFORM A"/>
    <property type="match status" value="1"/>
</dbReference>
<feature type="region of interest" description="Disordered" evidence="5">
    <location>
        <begin position="500"/>
        <end position="622"/>
    </location>
</feature>
<feature type="region of interest" description="Disordered" evidence="5">
    <location>
        <begin position="294"/>
        <end position="313"/>
    </location>
</feature>
<comment type="similarity">
    <text evidence="2">Belongs to the DCP1 family.</text>
</comment>
<dbReference type="InterPro" id="IPR010334">
    <property type="entry name" value="Dcp1"/>
</dbReference>
<dbReference type="Pfam" id="PF06058">
    <property type="entry name" value="DCP1"/>
    <property type="match status" value="1"/>
</dbReference>
<keyword evidence="7" id="KW-1185">Reference proteome</keyword>
<name>A0A2A9NEE7_9AGAR</name>
<proteinExistence type="inferred from homology"/>
<evidence type="ECO:0000256" key="1">
    <source>
        <dbReference type="ARBA" id="ARBA00004496"/>
    </source>
</evidence>
<sequence length="847" mass="92164">MGRETSMNAAQSFLSHSESGDDSFSASPRQQKAQQTRTPPTAQSKPSMGMSPMSRYNHNLKVLRRRDPSIISIFDQFSHVCVYHHNGKKWEKQGYEGSMFLYERDSYPPYGFYILNRMGMEDYIHRLYPEDDIGAHGSYLMLRSYPDFTAKRLAAIYSSHDSPPDKLSTEYVIPDLDKLTQADKGKSQVVGLWMFTTDSREPMIDVMIRLHSHIKKNEAYPEEFRYGPDKPPPPNTASRKSGEVGTKVITRGQNLDSSSESGDNTPFQSVQSPPENGLSDLDKLFLKLSTNSVSALPTTSTNSSAPPTSGMTVDSLFAALSGPSSSAQPTPTHNNPNILPAQTTSNKTASLLNSIFASATPPPSNGHLSIYSPTPTTSTAPHVLSQDVLSNLLGLPHSRSASVASMSSNRSSNTTSARSHSSSREGDDEEESNDDAASMITSASERAPKRHGNTNGAYSDGGYSESSTVLDDQAESGPELQPTTASAVHPLLTEAAEGLLRGSDRSLRGTYGHGRGGVTGDVTPRPPVPRGSTTNVHPSIPRMNSTSRLQSSQRIYRGDKAEGRVSVPPPATVAPPVEFTSSTSTVRGSMSQSFQFPQQRGHRTSTSGSSTHSNGTLNHRPLVPFSADSELWPYSQASPALSNSKDEPGEGEILELDFEETSALSDMNAFKKALEKGKERSRGKLNTSAGSSVDLQYGSDLGINGNARRKTRKEREAERIQREREQIENSWDTPVPVSNPPSSIPLDMSINSVSNPRSPTPSSKKNVAVINGTQPQVHRQAVNNGGVTTAVDSNLVKDHLIGALLCRPQKPGRLERNTFVREVLTLIHTDKTFVDDLWKDYMDRLDG</sequence>
<comment type="subcellular location">
    <subcellularLocation>
        <location evidence="1">Cytoplasm</location>
    </subcellularLocation>
</comment>
<feature type="compositionally biased region" description="Polar residues" evidence="5">
    <location>
        <begin position="684"/>
        <end position="694"/>
    </location>
</feature>
<organism evidence="6 7">
    <name type="scientific">Amanita thiersii Skay4041</name>
    <dbReference type="NCBI Taxonomy" id="703135"/>
    <lineage>
        <taxon>Eukaryota</taxon>
        <taxon>Fungi</taxon>
        <taxon>Dikarya</taxon>
        <taxon>Basidiomycota</taxon>
        <taxon>Agaricomycotina</taxon>
        <taxon>Agaricomycetes</taxon>
        <taxon>Agaricomycetidae</taxon>
        <taxon>Agaricales</taxon>
        <taxon>Pluteineae</taxon>
        <taxon>Amanitaceae</taxon>
        <taxon>Amanita</taxon>
    </lineage>
</organism>
<evidence type="ECO:0008006" key="8">
    <source>
        <dbReference type="Google" id="ProtNLM"/>
    </source>
</evidence>
<dbReference type="GO" id="GO:0000932">
    <property type="term" value="C:P-body"/>
    <property type="evidence" value="ECO:0007669"/>
    <property type="project" value="TreeGrafter"/>
</dbReference>
<evidence type="ECO:0000256" key="5">
    <source>
        <dbReference type="SAM" id="MobiDB-lite"/>
    </source>
</evidence>
<dbReference type="EMBL" id="KZ302031">
    <property type="protein sequence ID" value="PFH49375.1"/>
    <property type="molecule type" value="Genomic_DNA"/>
</dbReference>
<feature type="region of interest" description="Disordered" evidence="5">
    <location>
        <begin position="221"/>
        <end position="279"/>
    </location>
</feature>
<dbReference type="OrthoDB" id="440673at2759"/>
<dbReference type="GO" id="GO:0008047">
    <property type="term" value="F:enzyme activator activity"/>
    <property type="evidence" value="ECO:0007669"/>
    <property type="project" value="InterPro"/>
</dbReference>
<dbReference type="GO" id="GO:0006397">
    <property type="term" value="P:mRNA processing"/>
    <property type="evidence" value="ECO:0007669"/>
    <property type="project" value="UniProtKB-KW"/>
</dbReference>
<feature type="compositionally biased region" description="Basic and acidic residues" evidence="5">
    <location>
        <begin position="713"/>
        <end position="727"/>
    </location>
</feature>
<feature type="compositionally biased region" description="Low complexity" evidence="5">
    <location>
        <begin position="400"/>
        <end position="420"/>
    </location>
</feature>
<dbReference type="Gene3D" id="2.30.29.30">
    <property type="entry name" value="Pleckstrin-homology domain (PH domain)/Phosphotyrosine-binding domain (PTB)"/>
    <property type="match status" value="1"/>
</dbReference>
<feature type="region of interest" description="Disordered" evidence="5">
    <location>
        <begin position="1"/>
        <end position="54"/>
    </location>
</feature>
<feature type="compositionally biased region" description="Low complexity" evidence="5">
    <location>
        <begin position="297"/>
        <end position="309"/>
    </location>
</feature>
<feature type="compositionally biased region" description="Polar residues" evidence="5">
    <location>
        <begin position="579"/>
        <end position="598"/>
    </location>
</feature>
<dbReference type="Proteomes" id="UP000242287">
    <property type="component" value="Unassembled WGS sequence"/>
</dbReference>
<dbReference type="InterPro" id="IPR011993">
    <property type="entry name" value="PH-like_dom_sf"/>
</dbReference>
<gene>
    <name evidence="6" type="ORF">AMATHDRAFT_63340</name>
</gene>
<evidence type="ECO:0000313" key="6">
    <source>
        <dbReference type="EMBL" id="PFH49375.1"/>
    </source>
</evidence>
<feature type="region of interest" description="Disordered" evidence="5">
    <location>
        <begin position="675"/>
        <end position="741"/>
    </location>
</feature>
<protein>
    <recommendedName>
        <fullName evidence="8">mRNA-decapping enzyme C-terminal domain-containing protein</fullName>
    </recommendedName>
</protein>
<dbReference type="GO" id="GO:0000290">
    <property type="term" value="P:deadenylation-dependent decapping of nuclear-transcribed mRNA"/>
    <property type="evidence" value="ECO:0007669"/>
    <property type="project" value="InterPro"/>
</dbReference>
<evidence type="ECO:0000313" key="7">
    <source>
        <dbReference type="Proteomes" id="UP000242287"/>
    </source>
</evidence>
<feature type="compositionally biased region" description="Polar residues" evidence="5">
    <location>
        <begin position="1"/>
        <end position="46"/>
    </location>
</feature>
<feature type="compositionally biased region" description="Polar residues" evidence="5">
    <location>
        <begin position="251"/>
        <end position="274"/>
    </location>
</feature>
<dbReference type="AlphaFoldDB" id="A0A2A9NEE7"/>
<feature type="compositionally biased region" description="Low complexity" evidence="5">
    <location>
        <begin position="604"/>
        <end position="613"/>
    </location>
</feature>
<dbReference type="CDD" id="cd09804">
    <property type="entry name" value="Dcp1"/>
    <property type="match status" value="1"/>
</dbReference>
<feature type="region of interest" description="Disordered" evidence="5">
    <location>
        <begin position="400"/>
        <end position="484"/>
    </location>
</feature>
<dbReference type="SUPFAM" id="SSF50729">
    <property type="entry name" value="PH domain-like"/>
    <property type="match status" value="1"/>
</dbReference>